<dbReference type="Gene3D" id="1.10.260.40">
    <property type="entry name" value="lambda repressor-like DNA-binding domains"/>
    <property type="match status" value="1"/>
</dbReference>
<dbReference type="CDD" id="cd00093">
    <property type="entry name" value="HTH_XRE"/>
    <property type="match status" value="1"/>
</dbReference>
<accession>A0A372LTY3</accession>
<organism evidence="2 3">
    <name type="scientific">Peribacillus saganii</name>
    <dbReference type="NCBI Taxonomy" id="2303992"/>
    <lineage>
        <taxon>Bacteria</taxon>
        <taxon>Bacillati</taxon>
        <taxon>Bacillota</taxon>
        <taxon>Bacilli</taxon>
        <taxon>Bacillales</taxon>
        <taxon>Bacillaceae</taxon>
        <taxon>Peribacillus</taxon>
    </lineage>
</organism>
<proteinExistence type="predicted"/>
<evidence type="ECO:0000313" key="2">
    <source>
        <dbReference type="EMBL" id="RFU71014.1"/>
    </source>
</evidence>
<dbReference type="InterPro" id="IPR010982">
    <property type="entry name" value="Lambda_DNA-bd_dom_sf"/>
</dbReference>
<evidence type="ECO:0000259" key="1">
    <source>
        <dbReference type="PROSITE" id="PS50943"/>
    </source>
</evidence>
<dbReference type="Pfam" id="PF13443">
    <property type="entry name" value="HTH_26"/>
    <property type="match status" value="1"/>
</dbReference>
<protein>
    <submittedName>
        <fullName evidence="2">XRE family transcriptional regulator</fullName>
    </submittedName>
</protein>
<sequence>MKVVVKIRALLEDRGLSLRELSRLTDIRHATLSELQNGKRENINFGHIERIAEALHITDIRDIIDLIHNEETAK</sequence>
<feature type="domain" description="HTH cro/C1-type" evidence="1">
    <location>
        <begin position="7"/>
        <end position="63"/>
    </location>
</feature>
<dbReference type="SUPFAM" id="SSF47413">
    <property type="entry name" value="lambda repressor-like DNA-binding domains"/>
    <property type="match status" value="1"/>
</dbReference>
<evidence type="ECO:0000313" key="3">
    <source>
        <dbReference type="Proteomes" id="UP000264541"/>
    </source>
</evidence>
<gene>
    <name evidence="2" type="ORF">D0469_03480</name>
</gene>
<dbReference type="OrthoDB" id="2186666at2"/>
<reference evidence="2 3" key="1">
    <citation type="submission" date="2018-08" db="EMBL/GenBank/DDBJ databases">
        <title>Bacillus chawlae sp. nov., Bacillus glennii sp. nov., and Bacillus saganii sp. nov. Isolated from the Vehicle Assembly Building at Kennedy Space Center where the Viking Spacecraft were Assembled.</title>
        <authorList>
            <person name="Seuylemezian A."/>
            <person name="Vaishampayan P."/>
        </authorList>
    </citation>
    <scope>NUCLEOTIDE SEQUENCE [LARGE SCALE GENOMIC DNA]</scope>
    <source>
        <strain evidence="2 3">V47-23a</strain>
    </source>
</reference>
<dbReference type="Proteomes" id="UP000264541">
    <property type="component" value="Unassembled WGS sequence"/>
</dbReference>
<dbReference type="InterPro" id="IPR001387">
    <property type="entry name" value="Cro/C1-type_HTH"/>
</dbReference>
<name>A0A372LTY3_9BACI</name>
<dbReference type="GO" id="GO:0003677">
    <property type="term" value="F:DNA binding"/>
    <property type="evidence" value="ECO:0007669"/>
    <property type="project" value="InterPro"/>
</dbReference>
<comment type="caution">
    <text evidence="2">The sequence shown here is derived from an EMBL/GenBank/DDBJ whole genome shotgun (WGS) entry which is preliminary data.</text>
</comment>
<dbReference type="PROSITE" id="PS50943">
    <property type="entry name" value="HTH_CROC1"/>
    <property type="match status" value="1"/>
</dbReference>
<keyword evidence="3" id="KW-1185">Reference proteome</keyword>
<dbReference type="SMART" id="SM00530">
    <property type="entry name" value="HTH_XRE"/>
    <property type="match status" value="1"/>
</dbReference>
<dbReference type="AlphaFoldDB" id="A0A372LTY3"/>
<dbReference type="EMBL" id="QVTE01000008">
    <property type="protein sequence ID" value="RFU71014.1"/>
    <property type="molecule type" value="Genomic_DNA"/>
</dbReference>